<dbReference type="InterPro" id="IPR037139">
    <property type="entry name" value="VHL_alpha_dom_sf"/>
</dbReference>
<evidence type="ECO:0000313" key="3">
    <source>
        <dbReference type="EMBL" id="KAK5647785.1"/>
    </source>
</evidence>
<dbReference type="SUPFAM" id="SSF49468">
    <property type="entry name" value="VHL"/>
    <property type="match status" value="1"/>
</dbReference>
<feature type="domain" description="von Hippel-Lindau disease tumour suppressor beta" evidence="2">
    <location>
        <begin position="23"/>
        <end position="99"/>
    </location>
</feature>
<comment type="caution">
    <text evidence="3">The sequence shown here is derived from an EMBL/GenBank/DDBJ whole genome shotgun (WGS) entry which is preliminary data.</text>
</comment>
<dbReference type="CDD" id="cd05468">
    <property type="entry name" value="pVHL"/>
    <property type="match status" value="1"/>
</dbReference>
<gene>
    <name evidence="3" type="ORF">RI129_002677</name>
</gene>
<evidence type="ECO:0000256" key="1">
    <source>
        <dbReference type="ARBA" id="ARBA00010057"/>
    </source>
</evidence>
<sequence>MNLTTKINVLCPFLQFPLDRALVRSVHSRQPSFIRVINLCPGDVDLIWIDFEGRYVKYAKLQEKAFVDVNTFETHPWIAVCSERKDKLLLNNKFIYKPNYWRFLTPYFQYEATILMQLMRCRIPVNITLPVYSLRYRALLEVRSYLKTVDDVDNLELPANLADALRHLMSERTCLIENNL</sequence>
<proteinExistence type="inferred from homology"/>
<dbReference type="InterPro" id="IPR024053">
    <property type="entry name" value="VHL_beta_dom"/>
</dbReference>
<dbReference type="Proteomes" id="UP001329430">
    <property type="component" value="Chromosome 2"/>
</dbReference>
<evidence type="ECO:0000313" key="4">
    <source>
        <dbReference type="Proteomes" id="UP001329430"/>
    </source>
</evidence>
<accession>A0AAN7VFQ9</accession>
<reference evidence="3 4" key="1">
    <citation type="journal article" date="2024" name="Insects">
        <title>An Improved Chromosome-Level Genome Assembly of the Firefly Pyrocoelia pectoralis.</title>
        <authorList>
            <person name="Fu X."/>
            <person name="Meyer-Rochow V.B."/>
            <person name="Ballantyne L."/>
            <person name="Zhu X."/>
        </authorList>
    </citation>
    <scope>NUCLEOTIDE SEQUENCE [LARGE SCALE GENOMIC DNA]</scope>
    <source>
        <strain evidence="3">XCY_ONT2</strain>
    </source>
</reference>
<keyword evidence="4" id="KW-1185">Reference proteome</keyword>
<dbReference type="AlphaFoldDB" id="A0AAN7VFQ9"/>
<comment type="similarity">
    <text evidence="1">Belongs to the VHL family.</text>
</comment>
<protein>
    <recommendedName>
        <fullName evidence="2">von Hippel-Lindau disease tumour suppressor beta domain-containing protein</fullName>
    </recommendedName>
</protein>
<dbReference type="Pfam" id="PF01847">
    <property type="entry name" value="VHL"/>
    <property type="match status" value="1"/>
</dbReference>
<dbReference type="InterPro" id="IPR022772">
    <property type="entry name" value="VHL_tumour_suppress_b/a_dom"/>
</dbReference>
<name>A0AAN7VFQ9_9COLE</name>
<dbReference type="EMBL" id="JAVRBK010000002">
    <property type="protein sequence ID" value="KAK5647785.1"/>
    <property type="molecule type" value="Genomic_DNA"/>
</dbReference>
<dbReference type="InterPro" id="IPR036208">
    <property type="entry name" value="VHL_sf"/>
</dbReference>
<dbReference type="InterPro" id="IPR037140">
    <property type="entry name" value="VHL_beta_dom_sf"/>
</dbReference>
<dbReference type="Gene3D" id="2.60.40.780">
    <property type="entry name" value="von Hippel-Lindau disease tumour suppressor, beta domain"/>
    <property type="match status" value="1"/>
</dbReference>
<dbReference type="FunFam" id="2.60.40.780:FF:000001">
    <property type="entry name" value="von Hippel-Lindau disease tumor suppressor"/>
    <property type="match status" value="1"/>
</dbReference>
<evidence type="ECO:0000259" key="2">
    <source>
        <dbReference type="Pfam" id="PF01847"/>
    </source>
</evidence>
<dbReference type="Gene3D" id="1.10.750.10">
    <property type="entry name" value="von Hippel-Lindau disease tumour suppressor, alpha domain"/>
    <property type="match status" value="1"/>
</dbReference>
<organism evidence="3 4">
    <name type="scientific">Pyrocoelia pectoralis</name>
    <dbReference type="NCBI Taxonomy" id="417401"/>
    <lineage>
        <taxon>Eukaryota</taxon>
        <taxon>Metazoa</taxon>
        <taxon>Ecdysozoa</taxon>
        <taxon>Arthropoda</taxon>
        <taxon>Hexapoda</taxon>
        <taxon>Insecta</taxon>
        <taxon>Pterygota</taxon>
        <taxon>Neoptera</taxon>
        <taxon>Endopterygota</taxon>
        <taxon>Coleoptera</taxon>
        <taxon>Polyphaga</taxon>
        <taxon>Elateriformia</taxon>
        <taxon>Elateroidea</taxon>
        <taxon>Lampyridae</taxon>
        <taxon>Lampyrinae</taxon>
        <taxon>Pyrocoelia</taxon>
    </lineage>
</organism>